<dbReference type="SUPFAM" id="SSF54637">
    <property type="entry name" value="Thioesterase/thiol ester dehydrase-isomerase"/>
    <property type="match status" value="1"/>
</dbReference>
<dbReference type="CDD" id="cd00586">
    <property type="entry name" value="4HBT"/>
    <property type="match status" value="1"/>
</dbReference>
<gene>
    <name evidence="3" type="ORF">KL86DYS2_11605</name>
</gene>
<accession>A0A212JIH4</accession>
<dbReference type="AlphaFoldDB" id="A0A212JIH4"/>
<proteinExistence type="inferred from homology"/>
<organism evidence="3">
    <name type="scientific">uncultured Dysgonomonas sp</name>
    <dbReference type="NCBI Taxonomy" id="206096"/>
    <lineage>
        <taxon>Bacteria</taxon>
        <taxon>Pseudomonadati</taxon>
        <taxon>Bacteroidota</taxon>
        <taxon>Bacteroidia</taxon>
        <taxon>Bacteroidales</taxon>
        <taxon>Dysgonomonadaceae</taxon>
        <taxon>Dysgonomonas</taxon>
        <taxon>environmental samples</taxon>
    </lineage>
</organism>
<dbReference type="EMBL" id="FLUL01000001">
    <property type="protein sequence ID" value="SBV99226.1"/>
    <property type="molecule type" value="Genomic_DNA"/>
</dbReference>
<dbReference type="RefSeq" id="WP_296948957.1">
    <property type="nucleotide sequence ID" value="NZ_LT599021.1"/>
</dbReference>
<sequence>MANIKDTLFEQAMKVRDYECDAQGIVNNANYQHYYEVVRHEFLEEHNLNFYELHQQGVDAVVVSVYIRYKHSLRGSNDFICTVDSIEREGIRYIFNQKIVRLRDNKVCSTARFEIACMVNAKVGKPQIFDEILGKYIVQ</sequence>
<dbReference type="GO" id="GO:0047617">
    <property type="term" value="F:fatty acyl-CoA hydrolase activity"/>
    <property type="evidence" value="ECO:0007669"/>
    <property type="project" value="TreeGrafter"/>
</dbReference>
<dbReference type="InterPro" id="IPR050563">
    <property type="entry name" value="4-hydroxybenzoyl-CoA_TE"/>
</dbReference>
<dbReference type="PANTHER" id="PTHR31793">
    <property type="entry name" value="4-HYDROXYBENZOYL-COA THIOESTERASE FAMILY MEMBER"/>
    <property type="match status" value="1"/>
</dbReference>
<evidence type="ECO:0000256" key="1">
    <source>
        <dbReference type="ARBA" id="ARBA00005953"/>
    </source>
</evidence>
<dbReference type="InterPro" id="IPR029069">
    <property type="entry name" value="HotDog_dom_sf"/>
</dbReference>
<keyword evidence="2" id="KW-0378">Hydrolase</keyword>
<dbReference type="Gene3D" id="3.10.129.10">
    <property type="entry name" value="Hotdog Thioesterase"/>
    <property type="match status" value="1"/>
</dbReference>
<dbReference type="InterPro" id="IPR006684">
    <property type="entry name" value="YbgC/YbaW"/>
</dbReference>
<protein>
    <recommendedName>
        <fullName evidence="4">Thioesterase domain-containing protein</fullName>
    </recommendedName>
</protein>
<name>A0A212JIH4_9BACT</name>
<reference evidence="3" key="1">
    <citation type="submission" date="2016-04" db="EMBL/GenBank/DDBJ databases">
        <authorList>
            <person name="Evans L.H."/>
            <person name="Alamgir A."/>
            <person name="Owens N."/>
            <person name="Weber N.D."/>
            <person name="Virtaneva K."/>
            <person name="Barbian K."/>
            <person name="Babar A."/>
            <person name="Rosenke K."/>
        </authorList>
    </citation>
    <scope>NUCLEOTIDE SEQUENCE</scope>
    <source>
        <strain evidence="3">86-2</strain>
    </source>
</reference>
<evidence type="ECO:0000256" key="2">
    <source>
        <dbReference type="ARBA" id="ARBA00022801"/>
    </source>
</evidence>
<dbReference type="PIRSF" id="PIRSF003230">
    <property type="entry name" value="YbgC"/>
    <property type="match status" value="1"/>
</dbReference>
<comment type="similarity">
    <text evidence="1">Belongs to the 4-hydroxybenzoyl-CoA thioesterase family.</text>
</comment>
<evidence type="ECO:0000313" key="3">
    <source>
        <dbReference type="EMBL" id="SBV99226.1"/>
    </source>
</evidence>
<dbReference type="PANTHER" id="PTHR31793:SF27">
    <property type="entry name" value="NOVEL THIOESTERASE SUPERFAMILY DOMAIN AND SAPOSIN A-TYPE DOMAIN CONTAINING PROTEIN (0610012H03RIK)"/>
    <property type="match status" value="1"/>
</dbReference>
<evidence type="ECO:0008006" key="4">
    <source>
        <dbReference type="Google" id="ProtNLM"/>
    </source>
</evidence>
<dbReference type="Pfam" id="PF13279">
    <property type="entry name" value="4HBT_2"/>
    <property type="match status" value="1"/>
</dbReference>